<evidence type="ECO:0000313" key="7">
    <source>
        <dbReference type="EMBL" id="CAA9209536.1"/>
    </source>
</evidence>
<evidence type="ECO:0000256" key="2">
    <source>
        <dbReference type="ARBA" id="ARBA00022692"/>
    </source>
</evidence>
<evidence type="ECO:0000256" key="3">
    <source>
        <dbReference type="ARBA" id="ARBA00022989"/>
    </source>
</evidence>
<sequence>MSGVASDLPLALRLAPPIVLGGRRAARLVERNILSYRRMWPLLVAGMFEPIFYLFSLGVGLGQLVGAVAGPDGRPLRYAAFVAPAFLASSAMNGAIIDATFGLFYKLKYAKTYEAVLSTPLGVTDVAFGEMSWSLIRGGLYSAVFICVMAAAGLVESWWGLLAWPACLLIAAAFASIGMAATTYMRGWQDFDLIQLVVLPLFLFSATFFPLTTYPRPVQLLVWCTPLFHGVDLVRRLTTGAVGWEVAVHVAYLGVMVAIGMRIVQARLATLLLR</sequence>
<dbReference type="PIRSF" id="PIRSF006648">
    <property type="entry name" value="DrrB"/>
    <property type="match status" value="1"/>
</dbReference>
<dbReference type="EMBL" id="CADCTF010000001">
    <property type="protein sequence ID" value="CAA9209536.1"/>
    <property type="molecule type" value="Genomic_DNA"/>
</dbReference>
<keyword evidence="5" id="KW-0813">Transport</keyword>
<reference evidence="7" key="1">
    <citation type="submission" date="2020-02" db="EMBL/GenBank/DDBJ databases">
        <authorList>
            <person name="Meier V. D."/>
        </authorList>
    </citation>
    <scope>NUCLEOTIDE SEQUENCE</scope>
    <source>
        <strain evidence="7">AVDCRST_MAG50</strain>
    </source>
</reference>
<keyword evidence="5" id="KW-1003">Cell membrane</keyword>
<feature type="transmembrane region" description="Helical" evidence="5">
    <location>
        <begin position="161"/>
        <end position="181"/>
    </location>
</feature>
<evidence type="ECO:0000256" key="1">
    <source>
        <dbReference type="ARBA" id="ARBA00004141"/>
    </source>
</evidence>
<protein>
    <recommendedName>
        <fullName evidence="5">Transport permease protein</fullName>
    </recommendedName>
</protein>
<evidence type="ECO:0000256" key="5">
    <source>
        <dbReference type="RuleBase" id="RU361157"/>
    </source>
</evidence>
<dbReference type="PANTHER" id="PTHR43229:SF2">
    <property type="entry name" value="NODULATION PROTEIN J"/>
    <property type="match status" value="1"/>
</dbReference>
<gene>
    <name evidence="7" type="ORF">AVDCRST_MAG50-939</name>
</gene>
<comment type="similarity">
    <text evidence="5">Belongs to the ABC-2 integral membrane protein family.</text>
</comment>
<keyword evidence="3 5" id="KW-1133">Transmembrane helix</keyword>
<dbReference type="PROSITE" id="PS51012">
    <property type="entry name" value="ABC_TM2"/>
    <property type="match status" value="1"/>
</dbReference>
<dbReference type="Pfam" id="PF01061">
    <property type="entry name" value="ABC2_membrane"/>
    <property type="match status" value="1"/>
</dbReference>
<feature type="transmembrane region" description="Helical" evidence="5">
    <location>
        <begin position="40"/>
        <end position="61"/>
    </location>
</feature>
<name>A0A6J4GYK8_9ACTN</name>
<feature type="domain" description="ABC transmembrane type-2" evidence="6">
    <location>
        <begin position="41"/>
        <end position="271"/>
    </location>
</feature>
<dbReference type="InterPro" id="IPR000412">
    <property type="entry name" value="ABC_2_transport"/>
</dbReference>
<accession>A0A6J4GYK8</accession>
<feature type="transmembrane region" description="Helical" evidence="5">
    <location>
        <begin position="138"/>
        <end position="155"/>
    </location>
</feature>
<dbReference type="InterPro" id="IPR013525">
    <property type="entry name" value="ABC2_TM"/>
</dbReference>
<feature type="transmembrane region" description="Helical" evidence="5">
    <location>
        <begin position="246"/>
        <end position="264"/>
    </location>
</feature>
<dbReference type="InterPro" id="IPR051784">
    <property type="entry name" value="Nod_factor_ABC_transporter"/>
</dbReference>
<dbReference type="AlphaFoldDB" id="A0A6J4GYK8"/>
<dbReference type="PRINTS" id="PR00164">
    <property type="entry name" value="ABC2TRNSPORT"/>
</dbReference>
<dbReference type="InterPro" id="IPR047817">
    <property type="entry name" value="ABC2_TM_bact-type"/>
</dbReference>
<dbReference type="PANTHER" id="PTHR43229">
    <property type="entry name" value="NODULATION PROTEIN J"/>
    <property type="match status" value="1"/>
</dbReference>
<dbReference type="GO" id="GO:0043190">
    <property type="term" value="C:ATP-binding cassette (ABC) transporter complex"/>
    <property type="evidence" value="ECO:0007669"/>
    <property type="project" value="InterPro"/>
</dbReference>
<evidence type="ECO:0000256" key="4">
    <source>
        <dbReference type="ARBA" id="ARBA00023136"/>
    </source>
</evidence>
<dbReference type="GO" id="GO:0140359">
    <property type="term" value="F:ABC-type transporter activity"/>
    <property type="evidence" value="ECO:0007669"/>
    <property type="project" value="InterPro"/>
</dbReference>
<keyword evidence="4 5" id="KW-0472">Membrane</keyword>
<feature type="transmembrane region" description="Helical" evidence="5">
    <location>
        <begin position="81"/>
        <end position="105"/>
    </location>
</feature>
<organism evidence="7">
    <name type="scientific">uncultured Acidimicrobiales bacterium</name>
    <dbReference type="NCBI Taxonomy" id="310071"/>
    <lineage>
        <taxon>Bacteria</taxon>
        <taxon>Bacillati</taxon>
        <taxon>Actinomycetota</taxon>
        <taxon>Acidimicrobiia</taxon>
        <taxon>Acidimicrobiales</taxon>
        <taxon>environmental samples</taxon>
    </lineage>
</organism>
<proteinExistence type="inferred from homology"/>
<keyword evidence="2 5" id="KW-0812">Transmembrane</keyword>
<feature type="transmembrane region" description="Helical" evidence="5">
    <location>
        <begin position="193"/>
        <end position="211"/>
    </location>
</feature>
<evidence type="ECO:0000259" key="6">
    <source>
        <dbReference type="PROSITE" id="PS51012"/>
    </source>
</evidence>
<comment type="subcellular location">
    <subcellularLocation>
        <location evidence="5">Cell membrane</location>
        <topology evidence="5">Multi-pass membrane protein</topology>
    </subcellularLocation>
    <subcellularLocation>
        <location evidence="1">Membrane</location>
        <topology evidence="1">Multi-pass membrane protein</topology>
    </subcellularLocation>
</comment>